<protein>
    <recommendedName>
        <fullName evidence="2">histidine kinase</fullName>
        <ecNumber evidence="2">2.7.13.3</ecNumber>
    </recommendedName>
</protein>
<evidence type="ECO:0000259" key="11">
    <source>
        <dbReference type="Pfam" id="PF07730"/>
    </source>
</evidence>
<dbReference type="Pfam" id="PF07730">
    <property type="entry name" value="HisKA_3"/>
    <property type="match status" value="1"/>
</dbReference>
<feature type="transmembrane region" description="Helical" evidence="9">
    <location>
        <begin position="227"/>
        <end position="245"/>
    </location>
</feature>
<keyword evidence="6 13" id="KW-0418">Kinase</keyword>
<keyword evidence="4" id="KW-0808">Transferase</keyword>
<dbReference type="Pfam" id="PF13796">
    <property type="entry name" value="Sensor"/>
    <property type="match status" value="1"/>
</dbReference>
<feature type="domain" description="Histidine kinase/HSP90-like ATPase" evidence="10">
    <location>
        <begin position="393"/>
        <end position="480"/>
    </location>
</feature>
<dbReference type="Pfam" id="PF02518">
    <property type="entry name" value="HATPase_c"/>
    <property type="match status" value="1"/>
</dbReference>
<comment type="catalytic activity">
    <reaction evidence="1">
        <text>ATP + protein L-histidine = ADP + protein N-phospho-L-histidine.</text>
        <dbReference type="EC" id="2.7.13.3"/>
    </reaction>
</comment>
<proteinExistence type="predicted"/>
<keyword evidence="5" id="KW-0547">Nucleotide-binding</keyword>
<feature type="transmembrane region" description="Helical" evidence="9">
    <location>
        <begin position="69"/>
        <end position="88"/>
    </location>
</feature>
<dbReference type="Gene3D" id="3.30.565.10">
    <property type="entry name" value="Histidine kinase-like ATPase, C-terminal domain"/>
    <property type="match status" value="1"/>
</dbReference>
<dbReference type="PANTHER" id="PTHR24421">
    <property type="entry name" value="NITRATE/NITRITE SENSOR PROTEIN NARX-RELATED"/>
    <property type="match status" value="1"/>
</dbReference>
<evidence type="ECO:0000256" key="8">
    <source>
        <dbReference type="ARBA" id="ARBA00023012"/>
    </source>
</evidence>
<evidence type="ECO:0000313" key="13">
    <source>
        <dbReference type="EMBL" id="QIS06676.1"/>
    </source>
</evidence>
<evidence type="ECO:0000256" key="6">
    <source>
        <dbReference type="ARBA" id="ARBA00022777"/>
    </source>
</evidence>
<dbReference type="InterPro" id="IPR050482">
    <property type="entry name" value="Sensor_HK_TwoCompSys"/>
</dbReference>
<evidence type="ECO:0000256" key="1">
    <source>
        <dbReference type="ARBA" id="ARBA00000085"/>
    </source>
</evidence>
<dbReference type="GO" id="GO:0016020">
    <property type="term" value="C:membrane"/>
    <property type="evidence" value="ECO:0007669"/>
    <property type="project" value="InterPro"/>
</dbReference>
<keyword evidence="8" id="KW-0902">Two-component regulatory system</keyword>
<keyword evidence="7" id="KW-0067">ATP-binding</keyword>
<dbReference type="AlphaFoldDB" id="A0A6G9Y0M4"/>
<dbReference type="GO" id="GO:0000155">
    <property type="term" value="F:phosphorelay sensor kinase activity"/>
    <property type="evidence" value="ECO:0007669"/>
    <property type="project" value="InterPro"/>
</dbReference>
<evidence type="ECO:0000256" key="5">
    <source>
        <dbReference type="ARBA" id="ARBA00022741"/>
    </source>
</evidence>
<feature type="transmembrane region" description="Helical" evidence="9">
    <location>
        <begin position="160"/>
        <end position="190"/>
    </location>
</feature>
<dbReference type="EC" id="2.7.13.3" evidence="2"/>
<evidence type="ECO:0000256" key="9">
    <source>
        <dbReference type="SAM" id="Phobius"/>
    </source>
</evidence>
<name>A0A6G9Y0M4_NOCBR</name>
<evidence type="ECO:0000256" key="3">
    <source>
        <dbReference type="ARBA" id="ARBA00022553"/>
    </source>
</evidence>
<dbReference type="InterPro" id="IPR025828">
    <property type="entry name" value="Put_sensor_dom"/>
</dbReference>
<dbReference type="CDD" id="cd16917">
    <property type="entry name" value="HATPase_UhpB-NarQ-NarX-like"/>
    <property type="match status" value="1"/>
</dbReference>
<evidence type="ECO:0000256" key="2">
    <source>
        <dbReference type="ARBA" id="ARBA00012438"/>
    </source>
</evidence>
<evidence type="ECO:0000259" key="12">
    <source>
        <dbReference type="Pfam" id="PF13796"/>
    </source>
</evidence>
<dbReference type="PANTHER" id="PTHR24421:SF10">
    <property type="entry name" value="NITRATE_NITRITE SENSOR PROTEIN NARQ"/>
    <property type="match status" value="1"/>
</dbReference>
<dbReference type="Proteomes" id="UP000501705">
    <property type="component" value="Chromosome"/>
</dbReference>
<keyword evidence="9" id="KW-0812">Transmembrane</keyword>
<keyword evidence="3" id="KW-0597">Phosphoprotein</keyword>
<dbReference type="GO" id="GO:0046983">
    <property type="term" value="F:protein dimerization activity"/>
    <property type="evidence" value="ECO:0007669"/>
    <property type="project" value="InterPro"/>
</dbReference>
<sequence>MGVAGYTPHSAVSSIESRRRADNHGAMTETHAEPTLVLDPMTGKTGSSVAQPLRAILSAPFRARFWKELVYVFTAFVLGCLAVGYMYVAWGGGLLIALTVIGLPILALALLGGRIWGRIHRALAKDLLGAQLTPPSPFAPAPGVIGFLRSAFTDQASWRVALFLLAQAVLGAGVGYLVLTVVAMTVFVALSPIPWVLFDPVNIDADGVERHSLAQFGDFYIDTWPRVLGFALLGVLGCFALPWLVRAVCWLQRLLAMALLTATARDRRIIELQQGRQAAVDDSTATLRRLERDLHDGTQARLVTIAMALGRAEARLDAGGDPRDLIADAHASSKEALTELRELVRGIHPPALELGLGPALETLTARCSVPTELRVHLPQRPSPAVEAIAYFSVAELLTNVVKHAGASRAWVSVLPHDAHTIAITVRDNGTGGVLQPSDGRIASGSGLSGLAARARTVDGSLTVQSPTGGPTVITILLPKEGSR</sequence>
<dbReference type="EMBL" id="CP046171">
    <property type="protein sequence ID" value="QIS06676.1"/>
    <property type="molecule type" value="Genomic_DNA"/>
</dbReference>
<evidence type="ECO:0000259" key="10">
    <source>
        <dbReference type="Pfam" id="PF02518"/>
    </source>
</evidence>
<evidence type="ECO:0000256" key="4">
    <source>
        <dbReference type="ARBA" id="ARBA00022679"/>
    </source>
</evidence>
<reference evidence="13 14" key="1">
    <citation type="journal article" date="2019" name="ACS Chem. Biol.">
        <title>Identification and Mobilization of a Cryptic Antibiotic Biosynthesis Gene Locus from a Human-Pathogenic Nocardia Isolate.</title>
        <authorList>
            <person name="Herisse M."/>
            <person name="Ishida K."/>
            <person name="Porter J.L."/>
            <person name="Howden B."/>
            <person name="Hertweck C."/>
            <person name="Stinear T.P."/>
            <person name="Pidot S.J."/>
        </authorList>
    </citation>
    <scope>NUCLEOTIDE SEQUENCE [LARGE SCALE GENOMIC DNA]</scope>
    <source>
        <strain evidence="13 14">AUSMDU00024985</strain>
    </source>
</reference>
<organism evidence="13 14">
    <name type="scientific">Nocardia brasiliensis</name>
    <dbReference type="NCBI Taxonomy" id="37326"/>
    <lineage>
        <taxon>Bacteria</taxon>
        <taxon>Bacillati</taxon>
        <taxon>Actinomycetota</taxon>
        <taxon>Actinomycetes</taxon>
        <taxon>Mycobacteriales</taxon>
        <taxon>Nocardiaceae</taxon>
        <taxon>Nocardia</taxon>
    </lineage>
</organism>
<keyword evidence="9" id="KW-1133">Transmembrane helix</keyword>
<dbReference type="InterPro" id="IPR003594">
    <property type="entry name" value="HATPase_dom"/>
</dbReference>
<gene>
    <name evidence="13" type="ORF">F5X71_34130</name>
</gene>
<keyword evidence="9" id="KW-0472">Membrane</keyword>
<dbReference type="InterPro" id="IPR036890">
    <property type="entry name" value="HATPase_C_sf"/>
</dbReference>
<dbReference type="Gene3D" id="1.20.5.1930">
    <property type="match status" value="1"/>
</dbReference>
<feature type="domain" description="Signal transduction histidine kinase subgroup 3 dimerisation and phosphoacceptor" evidence="11">
    <location>
        <begin position="288"/>
        <end position="352"/>
    </location>
</feature>
<feature type="domain" description="Putative sensor" evidence="12">
    <location>
        <begin position="71"/>
        <end position="260"/>
    </location>
</feature>
<dbReference type="InterPro" id="IPR011712">
    <property type="entry name" value="Sig_transdc_His_kin_sub3_dim/P"/>
</dbReference>
<evidence type="ECO:0000313" key="14">
    <source>
        <dbReference type="Proteomes" id="UP000501705"/>
    </source>
</evidence>
<accession>A0A6G9Y0M4</accession>
<dbReference type="GO" id="GO:0005524">
    <property type="term" value="F:ATP binding"/>
    <property type="evidence" value="ECO:0007669"/>
    <property type="project" value="UniProtKB-KW"/>
</dbReference>
<evidence type="ECO:0000256" key="7">
    <source>
        <dbReference type="ARBA" id="ARBA00022840"/>
    </source>
</evidence>
<dbReference type="SUPFAM" id="SSF55874">
    <property type="entry name" value="ATPase domain of HSP90 chaperone/DNA topoisomerase II/histidine kinase"/>
    <property type="match status" value="1"/>
</dbReference>
<feature type="transmembrane region" description="Helical" evidence="9">
    <location>
        <begin position="94"/>
        <end position="116"/>
    </location>
</feature>